<feature type="transmembrane region" description="Helical" evidence="1">
    <location>
        <begin position="42"/>
        <end position="65"/>
    </location>
</feature>
<dbReference type="InterPro" id="IPR002656">
    <property type="entry name" value="Acyl_transf_3_dom"/>
</dbReference>
<dbReference type="PANTHER" id="PTHR23028">
    <property type="entry name" value="ACETYLTRANSFERASE"/>
    <property type="match status" value="1"/>
</dbReference>
<comment type="caution">
    <text evidence="4">The sequence shown here is derived from an EMBL/GenBank/DDBJ whole genome shotgun (WGS) entry which is preliminary data.</text>
</comment>
<feature type="transmembrane region" description="Helical" evidence="1">
    <location>
        <begin position="259"/>
        <end position="281"/>
    </location>
</feature>
<evidence type="ECO:0000313" key="5">
    <source>
        <dbReference type="Proteomes" id="UP001370299"/>
    </source>
</evidence>
<feature type="transmembrane region" description="Helical" evidence="1">
    <location>
        <begin position="236"/>
        <end position="253"/>
    </location>
</feature>
<evidence type="ECO:0000259" key="3">
    <source>
        <dbReference type="Pfam" id="PF19040"/>
    </source>
</evidence>
<dbReference type="EC" id="2.3.1.-" evidence="4"/>
<dbReference type="InterPro" id="IPR043968">
    <property type="entry name" value="SGNH"/>
</dbReference>
<dbReference type="PANTHER" id="PTHR23028:SF53">
    <property type="entry name" value="ACYL_TRANSF_3 DOMAIN-CONTAINING PROTEIN"/>
    <property type="match status" value="1"/>
</dbReference>
<dbReference type="Pfam" id="PF19040">
    <property type="entry name" value="SGNH"/>
    <property type="match status" value="1"/>
</dbReference>
<feature type="transmembrane region" description="Helical" evidence="1">
    <location>
        <begin position="181"/>
        <end position="201"/>
    </location>
</feature>
<dbReference type="InterPro" id="IPR050879">
    <property type="entry name" value="Acyltransferase_3"/>
</dbReference>
<name>A0ABU8YDR5_9MICO</name>
<feature type="domain" description="SGNH" evidence="3">
    <location>
        <begin position="454"/>
        <end position="680"/>
    </location>
</feature>
<keyword evidence="5" id="KW-1185">Reference proteome</keyword>
<feature type="transmembrane region" description="Helical" evidence="1">
    <location>
        <begin position="327"/>
        <end position="345"/>
    </location>
</feature>
<accession>A0ABU8YDR5</accession>
<dbReference type="GO" id="GO:0016746">
    <property type="term" value="F:acyltransferase activity"/>
    <property type="evidence" value="ECO:0007669"/>
    <property type="project" value="UniProtKB-KW"/>
</dbReference>
<feature type="transmembrane region" description="Helical" evidence="1">
    <location>
        <begin position="157"/>
        <end position="174"/>
    </location>
</feature>
<evidence type="ECO:0000259" key="2">
    <source>
        <dbReference type="Pfam" id="PF01757"/>
    </source>
</evidence>
<keyword evidence="4" id="KW-0808">Transferase</keyword>
<dbReference type="Proteomes" id="UP001370299">
    <property type="component" value="Unassembled WGS sequence"/>
</dbReference>
<dbReference type="Pfam" id="PF01757">
    <property type="entry name" value="Acyl_transf_3"/>
    <property type="match status" value="1"/>
</dbReference>
<dbReference type="EMBL" id="JBBLYY010000069">
    <property type="protein sequence ID" value="MEK0172660.1"/>
    <property type="molecule type" value="Genomic_DNA"/>
</dbReference>
<feature type="domain" description="Acyltransferase 3" evidence="2">
    <location>
        <begin position="17"/>
        <end position="343"/>
    </location>
</feature>
<evidence type="ECO:0000256" key="1">
    <source>
        <dbReference type="SAM" id="Phobius"/>
    </source>
</evidence>
<organism evidence="4 5">
    <name type="scientific">Curtobacterium citreum</name>
    <dbReference type="NCBI Taxonomy" id="2036"/>
    <lineage>
        <taxon>Bacteria</taxon>
        <taxon>Bacillati</taxon>
        <taxon>Actinomycetota</taxon>
        <taxon>Actinomycetes</taxon>
        <taxon>Micrococcales</taxon>
        <taxon>Microbacteriaceae</taxon>
        <taxon>Curtobacterium</taxon>
    </lineage>
</organism>
<dbReference type="RefSeq" id="WP_340197004.1">
    <property type="nucleotide sequence ID" value="NZ_JBBKAP010000052.1"/>
</dbReference>
<feature type="transmembrane region" description="Helical" evidence="1">
    <location>
        <begin position="21"/>
        <end position="36"/>
    </location>
</feature>
<keyword evidence="1" id="KW-1133">Transmembrane helix</keyword>
<proteinExistence type="predicted"/>
<gene>
    <name evidence="4" type="ORF">WMN62_14380</name>
</gene>
<evidence type="ECO:0000313" key="4">
    <source>
        <dbReference type="EMBL" id="MEK0172660.1"/>
    </source>
</evidence>
<keyword evidence="1" id="KW-0812">Transmembrane</keyword>
<reference evidence="4 5" key="1">
    <citation type="submission" date="2024-03" db="EMBL/GenBank/DDBJ databases">
        <title>Whole genomes of four grape xylem sap localized bacterial endophytes.</title>
        <authorList>
            <person name="Kumar G."/>
            <person name="Savka M.A."/>
        </authorList>
    </citation>
    <scope>NUCLEOTIDE SEQUENCE [LARGE SCALE GENOMIC DNA]</scope>
    <source>
        <strain evidence="4 5">RIT_GXS8</strain>
    </source>
</reference>
<feature type="transmembrane region" description="Helical" evidence="1">
    <location>
        <begin position="86"/>
        <end position="107"/>
    </location>
</feature>
<keyword evidence="1" id="KW-0472">Membrane</keyword>
<protein>
    <submittedName>
        <fullName evidence="4">Acyltransferase family protein</fullName>
        <ecNumber evidence="4">2.3.1.-</ecNumber>
    </submittedName>
</protein>
<sequence length="695" mass="74486">MRRAKDGSGGPQRGFRADIQGIRAVAIALVILYHLWPNRIPGGYVGVDVFFVISGFLITGHILKAAERERPVPMLIGFYARRIRRLAPAAVVVLVAVLVFTVLVLPASTWAATGSNVLAASLFSENWFLAAQSVSYLDADVVPSAVQHFWSLSVEEQFYIVWPLILLAAIALLARRRATWIVVVIGAIGVVSFCWGLLHTATNPDAAFFDTTARAWQFAVGALVAFVPLPGPRTRLWAPWVGLAAIAAAALLYSEATPFPGIAAVLPTVGAAVVIAGRAPAADPWSFGFLASFGPVRWLGDVSYSAYLWHWPLIILVPQWLGVDLGLRLKLAILCATVVLAWASHRYVENPVRRSAVLTKRRRRSFVAGAATLLVLVAGCFGTVGVANAQMDAADDRLLAQVTGGQTCLGAAAIGDRSCADPWGDIDVADVPAPLSDKPLVWKDDCIDDVTENTEKYCTYGDPDASETLLLWGDSHAGAWSSAFDIAGKLDHVKVIVAARNRCPSSLEAPTGTTYGDVIPADQRGWCAARNNWVMKTLVPRADRVVLADLWANYRFAGTDSAQANGYSELIDGVRDAGLPVTMLQHVPLTGQTLEDKVIGPSCLASGRSCTNDVAHALPPSTSLPQRLLVDEGYGDVVRWVPVGSQFCHDGRCYSAIGGVSVYFDGSHLSNTYSASLGPWLARALDRTQPLSVVG</sequence>
<feature type="transmembrane region" description="Helical" evidence="1">
    <location>
        <begin position="366"/>
        <end position="387"/>
    </location>
</feature>
<keyword evidence="4" id="KW-0012">Acyltransferase</keyword>